<keyword evidence="1" id="KW-0812">Transmembrane</keyword>
<evidence type="ECO:0000313" key="3">
    <source>
        <dbReference type="Proteomes" id="UP000270678"/>
    </source>
</evidence>
<accession>A0A3S9UTJ2</accession>
<keyword evidence="1" id="KW-0472">Membrane</keyword>
<sequence>MISGQMERRDGFLLLLAVIIFVFCGVFYFLWYRPVLNESHSLSARQQESVQFLHKTEQIAEDKRAQAREAAAEQAGLDQGQLPKKVDQEGMLRDLETAADLSGVKVLGTSFLLEEPVTVDQSTAVSTEGESISAADGFSGLLERANQQIPGLLSIGIELRLEGSLEATKHFLAAIHSEERIYIAEAMQYKATSGEESGVSSLRLRSFYIIHSR</sequence>
<organism evidence="2 3">
    <name type="scientific">Paenibacillus lutimineralis</name>
    <dbReference type="NCBI Taxonomy" id="2707005"/>
    <lineage>
        <taxon>Bacteria</taxon>
        <taxon>Bacillati</taxon>
        <taxon>Bacillota</taxon>
        <taxon>Bacilli</taxon>
        <taxon>Bacillales</taxon>
        <taxon>Paenibacillaceae</taxon>
        <taxon>Paenibacillus</taxon>
    </lineage>
</organism>
<dbReference type="RefSeq" id="WP_126995265.1">
    <property type="nucleotide sequence ID" value="NZ_CP034346.1"/>
</dbReference>
<evidence type="ECO:0008006" key="4">
    <source>
        <dbReference type="Google" id="ProtNLM"/>
    </source>
</evidence>
<reference evidence="3" key="1">
    <citation type="submission" date="2018-12" db="EMBL/GenBank/DDBJ databases">
        <title>Complete genome sequence of Paenibacillus sp. MBLB1234.</title>
        <authorList>
            <person name="Nam Y.-D."/>
            <person name="Kang J."/>
            <person name="Chung W.-H."/>
            <person name="Park Y.S."/>
        </authorList>
    </citation>
    <scope>NUCLEOTIDE SEQUENCE [LARGE SCALE GENOMIC DNA]</scope>
    <source>
        <strain evidence="3">MBLB1234</strain>
    </source>
</reference>
<proteinExistence type="predicted"/>
<keyword evidence="3" id="KW-1185">Reference proteome</keyword>
<name>A0A3S9UTJ2_9BACL</name>
<protein>
    <recommendedName>
        <fullName evidence="4">Pilus assembly protein PilO</fullName>
    </recommendedName>
</protein>
<dbReference type="Proteomes" id="UP000270678">
    <property type="component" value="Chromosome"/>
</dbReference>
<dbReference type="InterPro" id="IPR014717">
    <property type="entry name" value="Transl_elong_EF1B/ribsomal_bS6"/>
</dbReference>
<feature type="transmembrane region" description="Helical" evidence="1">
    <location>
        <begin position="12"/>
        <end position="31"/>
    </location>
</feature>
<dbReference type="Gene3D" id="3.30.70.60">
    <property type="match status" value="1"/>
</dbReference>
<dbReference type="AlphaFoldDB" id="A0A3S9UTJ2"/>
<dbReference type="OrthoDB" id="2619306at2"/>
<evidence type="ECO:0000256" key="1">
    <source>
        <dbReference type="SAM" id="Phobius"/>
    </source>
</evidence>
<gene>
    <name evidence="2" type="ORF">EI981_02850</name>
</gene>
<dbReference type="KEGG" id="plut:EI981_02850"/>
<keyword evidence="1" id="KW-1133">Transmembrane helix</keyword>
<dbReference type="EMBL" id="CP034346">
    <property type="protein sequence ID" value="AZS13517.1"/>
    <property type="molecule type" value="Genomic_DNA"/>
</dbReference>
<evidence type="ECO:0000313" key="2">
    <source>
        <dbReference type="EMBL" id="AZS13517.1"/>
    </source>
</evidence>